<reference evidence="1 2" key="1">
    <citation type="submission" date="2019-08" db="EMBL/GenBank/DDBJ databases">
        <title>Bacillus genomes from the desert of Cuatro Cienegas, Coahuila.</title>
        <authorList>
            <person name="Olmedo-Alvarez G."/>
        </authorList>
    </citation>
    <scope>NUCLEOTIDE SEQUENCE [LARGE SCALE GENOMIC DNA]</scope>
    <source>
        <strain evidence="1 2">CH40_1T</strain>
    </source>
</reference>
<dbReference type="RefSeq" id="WP_187442729.1">
    <property type="nucleotide sequence ID" value="NZ_VTEH01000006.1"/>
</dbReference>
<sequence length="77" mass="9148">MIDRRKNLCYIVTVHYLIKNGEGVLKSKSHQFISLHSINTEKCRTFAKNKARSDKQFHQLEEEWLSQYTVPNSDYCK</sequence>
<organism evidence="1 2">
    <name type="scientific">Rossellomorea vietnamensis</name>
    <dbReference type="NCBI Taxonomy" id="218284"/>
    <lineage>
        <taxon>Bacteria</taxon>
        <taxon>Bacillati</taxon>
        <taxon>Bacillota</taxon>
        <taxon>Bacilli</taxon>
        <taxon>Bacillales</taxon>
        <taxon>Bacillaceae</taxon>
        <taxon>Rossellomorea</taxon>
    </lineage>
</organism>
<name>A0A5D4KE08_9BACI</name>
<dbReference type="EMBL" id="VTEH01000006">
    <property type="protein sequence ID" value="TYR75548.1"/>
    <property type="molecule type" value="Genomic_DNA"/>
</dbReference>
<proteinExistence type="predicted"/>
<protein>
    <submittedName>
        <fullName evidence="1">Uncharacterized protein</fullName>
    </submittedName>
</protein>
<evidence type="ECO:0000313" key="2">
    <source>
        <dbReference type="Proteomes" id="UP000323317"/>
    </source>
</evidence>
<gene>
    <name evidence="1" type="ORF">FZC79_10275</name>
</gene>
<evidence type="ECO:0000313" key="1">
    <source>
        <dbReference type="EMBL" id="TYR75548.1"/>
    </source>
</evidence>
<accession>A0A5D4KE08</accession>
<comment type="caution">
    <text evidence="1">The sequence shown here is derived from an EMBL/GenBank/DDBJ whole genome shotgun (WGS) entry which is preliminary data.</text>
</comment>
<dbReference type="AlphaFoldDB" id="A0A5D4KE08"/>
<dbReference type="Proteomes" id="UP000323317">
    <property type="component" value="Unassembled WGS sequence"/>
</dbReference>